<sequence length="35" mass="3611">MWDTALSLLLSVVTADDFAVPKAMITGSSALSSVL</sequence>
<dbReference type="AlphaFoldDB" id="A0A7K0DWP4"/>
<accession>A0A7K0DWP4</accession>
<gene>
    <name evidence="1" type="ORF">NRB56_53150</name>
</gene>
<evidence type="ECO:0000313" key="1">
    <source>
        <dbReference type="EMBL" id="MQY29722.1"/>
    </source>
</evidence>
<proteinExistence type="predicted"/>
<organism evidence="1 2">
    <name type="scientific">Nocardia aurantia</name>
    <dbReference type="NCBI Taxonomy" id="2585199"/>
    <lineage>
        <taxon>Bacteria</taxon>
        <taxon>Bacillati</taxon>
        <taxon>Actinomycetota</taxon>
        <taxon>Actinomycetes</taxon>
        <taxon>Mycobacteriales</taxon>
        <taxon>Nocardiaceae</taxon>
        <taxon>Nocardia</taxon>
    </lineage>
</organism>
<reference evidence="1 2" key="1">
    <citation type="submission" date="2019-10" db="EMBL/GenBank/DDBJ databases">
        <title>Nocardia macrotermitis sp. nov. and Nocardia aurantia sp. nov., isolated from the gut of fungus growing-termite Macrotermes natalensis.</title>
        <authorList>
            <person name="Benndorf R."/>
            <person name="Schwitalla J."/>
            <person name="Martin K."/>
            <person name="De Beer W."/>
            <person name="Kaster A.-K."/>
            <person name="Vollmers J."/>
            <person name="Poulsen M."/>
            <person name="Beemelmanns C."/>
        </authorList>
    </citation>
    <scope>NUCLEOTIDE SEQUENCE [LARGE SCALE GENOMIC DNA]</scope>
    <source>
        <strain evidence="1 2">RB56</strain>
    </source>
</reference>
<dbReference type="EMBL" id="WEGI01000012">
    <property type="protein sequence ID" value="MQY29722.1"/>
    <property type="molecule type" value="Genomic_DNA"/>
</dbReference>
<protein>
    <submittedName>
        <fullName evidence="1">Uncharacterized protein</fullName>
    </submittedName>
</protein>
<keyword evidence="2" id="KW-1185">Reference proteome</keyword>
<evidence type="ECO:0000313" key="2">
    <source>
        <dbReference type="Proteomes" id="UP000431401"/>
    </source>
</evidence>
<name>A0A7K0DWP4_9NOCA</name>
<dbReference type="Proteomes" id="UP000431401">
    <property type="component" value="Unassembled WGS sequence"/>
</dbReference>
<comment type="caution">
    <text evidence="1">The sequence shown here is derived from an EMBL/GenBank/DDBJ whole genome shotgun (WGS) entry which is preliminary data.</text>
</comment>